<dbReference type="GO" id="GO:0009253">
    <property type="term" value="P:peptidoglycan catabolic process"/>
    <property type="evidence" value="ECO:0007669"/>
    <property type="project" value="InterPro"/>
</dbReference>
<dbReference type="AlphaFoldDB" id="A0A1H7V903"/>
<dbReference type="SUPFAM" id="SSF55846">
    <property type="entry name" value="N-acetylmuramoyl-L-alanine amidase-like"/>
    <property type="match status" value="1"/>
</dbReference>
<accession>A0A1H7V903</accession>
<dbReference type="Gene3D" id="3.40.80.10">
    <property type="entry name" value="Peptidoglycan recognition protein-like"/>
    <property type="match status" value="1"/>
</dbReference>
<gene>
    <name evidence="3" type="ORF">SAMN04487839_102106</name>
</gene>
<dbReference type="EMBL" id="FOBM01000002">
    <property type="protein sequence ID" value="SEM05355.1"/>
    <property type="molecule type" value="Genomic_DNA"/>
</dbReference>
<feature type="domain" description="N-acetylmuramoyl-L-alanine amidase" evidence="2">
    <location>
        <begin position="180"/>
        <end position="323"/>
    </location>
</feature>
<feature type="transmembrane region" description="Helical" evidence="1">
    <location>
        <begin position="43"/>
        <end position="65"/>
    </location>
</feature>
<keyword evidence="1" id="KW-1133">Transmembrane helix</keyword>
<protein>
    <submittedName>
        <fullName evidence="3">N-acetylmuramoyl-L-alanine amidase</fullName>
    </submittedName>
</protein>
<dbReference type="SMART" id="SM00644">
    <property type="entry name" value="Ami_2"/>
    <property type="match status" value="1"/>
</dbReference>
<dbReference type="CDD" id="cd06583">
    <property type="entry name" value="PGRP"/>
    <property type="match status" value="1"/>
</dbReference>
<name>A0A1H7V903_9STRE</name>
<dbReference type="InterPro" id="IPR036505">
    <property type="entry name" value="Amidase/PGRP_sf"/>
</dbReference>
<organism evidence="3 4">
    <name type="scientific">Streptococcus gallolyticus</name>
    <dbReference type="NCBI Taxonomy" id="315405"/>
    <lineage>
        <taxon>Bacteria</taxon>
        <taxon>Bacillati</taxon>
        <taxon>Bacillota</taxon>
        <taxon>Bacilli</taxon>
        <taxon>Lactobacillales</taxon>
        <taxon>Streptococcaceae</taxon>
        <taxon>Streptococcus</taxon>
    </lineage>
</organism>
<evidence type="ECO:0000313" key="4">
    <source>
        <dbReference type="Proteomes" id="UP000182764"/>
    </source>
</evidence>
<evidence type="ECO:0000256" key="1">
    <source>
        <dbReference type="SAM" id="Phobius"/>
    </source>
</evidence>
<evidence type="ECO:0000313" key="3">
    <source>
        <dbReference type="EMBL" id="SEM05355.1"/>
    </source>
</evidence>
<dbReference type="GO" id="GO:0008745">
    <property type="term" value="F:N-acetylmuramoyl-L-alanine amidase activity"/>
    <property type="evidence" value="ECO:0007669"/>
    <property type="project" value="InterPro"/>
</dbReference>
<sequence length="354" mass="39475">MIFNVKINNFNPQININLRVKTYSKTMPTRNYSRRKRQQKSQIITIAGLVTAAVVLILILAKLIFSGVTTLASDGSLDLSNANSYDVSETATVSTSDAVMYTDDGSSSKISENTAITISAYYYDATLDDEDITLAQFSMNGDTYYIDTNDISLEQDNTINAYIAETLGYSHTDITDDIESSFEQAAYKTDDGKPLGVIIHDTGVDNSTIESEVNYMVQSYDEEGVFVHSFIDSDTILRIADEDYKAQGAGANANPYYIQFELTHEDSQKGFAEQLANAAYYTAYMLKKYDLPVTLGQEDGEGTIWTHEMVSLYLGGTDHVDPTDYWTETANDYFGTDYDVEDFVELVQAYYNAL</sequence>
<dbReference type="Proteomes" id="UP000182764">
    <property type="component" value="Unassembled WGS sequence"/>
</dbReference>
<keyword evidence="1" id="KW-0472">Membrane</keyword>
<reference evidence="3 4" key="1">
    <citation type="submission" date="2016-10" db="EMBL/GenBank/DDBJ databases">
        <authorList>
            <person name="de Groot N.N."/>
        </authorList>
    </citation>
    <scope>NUCLEOTIDE SEQUENCE [LARGE SCALE GENOMIC DNA]</scope>
    <source>
        <strain evidence="3 4">VTM1R29</strain>
    </source>
</reference>
<dbReference type="InterPro" id="IPR002502">
    <property type="entry name" value="Amidase_domain"/>
</dbReference>
<evidence type="ECO:0000259" key="2">
    <source>
        <dbReference type="SMART" id="SM00644"/>
    </source>
</evidence>
<keyword evidence="1" id="KW-0812">Transmembrane</keyword>
<dbReference type="Pfam" id="PF01510">
    <property type="entry name" value="Amidase_2"/>
    <property type="match status" value="1"/>
</dbReference>
<proteinExistence type="predicted"/>